<accession>A0A178UX61</accession>
<gene>
    <name evidence="1" type="ordered locus">AXX17_At4g17020</name>
</gene>
<evidence type="ECO:0000313" key="1">
    <source>
        <dbReference type="EMBL" id="OAO97987.1"/>
    </source>
</evidence>
<reference evidence="2" key="1">
    <citation type="journal article" date="2016" name="Proc. Natl. Acad. Sci. U.S.A.">
        <title>Chromosome-level assembly of Arabidopsis thaliana Ler reveals the extent of translocation and inversion polymorphisms.</title>
        <authorList>
            <person name="Zapata L."/>
            <person name="Ding J."/>
            <person name="Willing E.M."/>
            <person name="Hartwig B."/>
            <person name="Bezdan D."/>
            <person name="Jiao W.B."/>
            <person name="Patel V."/>
            <person name="Velikkakam James G."/>
            <person name="Koornneef M."/>
            <person name="Ossowski S."/>
            <person name="Schneeberger K."/>
        </authorList>
    </citation>
    <scope>NUCLEOTIDE SEQUENCE [LARGE SCALE GENOMIC DNA]</scope>
    <source>
        <strain evidence="2">cv. Landsberg erecta</strain>
    </source>
</reference>
<sequence length="80" mass="9309">MFKLILWNFSKAKSGHNTTNTIKYISIQAMNQQNRDLTKEPKPEYNIKEVEGMVGIGDEIYERKTAATPRKRIERSSMMT</sequence>
<evidence type="ECO:0000313" key="2">
    <source>
        <dbReference type="Proteomes" id="UP000078284"/>
    </source>
</evidence>
<comment type="caution">
    <text evidence="1">The sequence shown here is derived from an EMBL/GenBank/DDBJ whole genome shotgun (WGS) entry which is preliminary data.</text>
</comment>
<proteinExistence type="predicted"/>
<dbReference type="EMBL" id="LUHQ01000004">
    <property type="protein sequence ID" value="OAO97987.1"/>
    <property type="molecule type" value="Genomic_DNA"/>
</dbReference>
<organism evidence="1 2">
    <name type="scientific">Arabidopsis thaliana</name>
    <name type="common">Mouse-ear cress</name>
    <dbReference type="NCBI Taxonomy" id="3702"/>
    <lineage>
        <taxon>Eukaryota</taxon>
        <taxon>Viridiplantae</taxon>
        <taxon>Streptophyta</taxon>
        <taxon>Embryophyta</taxon>
        <taxon>Tracheophyta</taxon>
        <taxon>Spermatophyta</taxon>
        <taxon>Magnoliopsida</taxon>
        <taxon>eudicotyledons</taxon>
        <taxon>Gunneridae</taxon>
        <taxon>Pentapetalae</taxon>
        <taxon>rosids</taxon>
        <taxon>malvids</taxon>
        <taxon>Brassicales</taxon>
        <taxon>Brassicaceae</taxon>
        <taxon>Camelineae</taxon>
        <taxon>Arabidopsis</taxon>
    </lineage>
</organism>
<dbReference type="AlphaFoldDB" id="A0A178UX61"/>
<dbReference type="Proteomes" id="UP000078284">
    <property type="component" value="Chromosome 4"/>
</dbReference>
<name>A0A178UX61_ARATH</name>
<protein>
    <submittedName>
        <fullName evidence="1">Uncharacterized protein</fullName>
    </submittedName>
</protein>